<protein>
    <recommendedName>
        <fullName evidence="1">Nucleotidyl transferase domain-containing protein</fullName>
    </recommendedName>
</protein>
<dbReference type="SUPFAM" id="SSF53448">
    <property type="entry name" value="Nucleotide-diphospho-sugar transferases"/>
    <property type="match status" value="1"/>
</dbReference>
<dbReference type="Gene3D" id="3.90.550.10">
    <property type="entry name" value="Spore Coat Polysaccharide Biosynthesis Protein SpsA, Chain A"/>
    <property type="match status" value="1"/>
</dbReference>
<dbReference type="Pfam" id="PF00483">
    <property type="entry name" value="NTP_transferase"/>
    <property type="match status" value="1"/>
</dbReference>
<dbReference type="InterPro" id="IPR005835">
    <property type="entry name" value="NTP_transferase_dom"/>
</dbReference>
<organism evidence="2">
    <name type="scientific">viral metagenome</name>
    <dbReference type="NCBI Taxonomy" id="1070528"/>
    <lineage>
        <taxon>unclassified sequences</taxon>
        <taxon>metagenomes</taxon>
        <taxon>organismal metagenomes</taxon>
    </lineage>
</organism>
<dbReference type="InterPro" id="IPR029044">
    <property type="entry name" value="Nucleotide-diphossugar_trans"/>
</dbReference>
<accession>A0A6C0CIL7</accession>
<dbReference type="AlphaFoldDB" id="A0A6C0CIL7"/>
<proteinExistence type="predicted"/>
<evidence type="ECO:0000259" key="1">
    <source>
        <dbReference type="Pfam" id="PF00483"/>
    </source>
</evidence>
<name>A0A6C0CIL7_9ZZZZ</name>
<evidence type="ECO:0000313" key="2">
    <source>
        <dbReference type="EMBL" id="QHT04438.1"/>
    </source>
</evidence>
<dbReference type="EMBL" id="MN739429">
    <property type="protein sequence ID" value="QHT04438.1"/>
    <property type="molecule type" value="Genomic_DNA"/>
</dbReference>
<feature type="domain" description="Nucleotidyl transferase" evidence="1">
    <location>
        <begin position="20"/>
        <end position="246"/>
    </location>
</feature>
<sequence>MLELSLLFMAAGKSSRFGGQPKLLAKVGKNNESLFELSIIQIKKHIQINHIHLITNEENAIEILSEAKNIRYKYDLNIDITSNIQIIPRFRNKPWGTADAASSAYNYLKTPFLLLNSDDLYDEITFETIAKNCDKSKNYIIGYELGKTLKNDKKANRGFIEIFNNRIFKLTEKLNIERKYYSEEELKDILVSVNLFLLQPNVLESLFTLTEKFKEDNDRDNEIESLLPDFLNKLLVNKTLDLELMKSEGQWNGITFKEDIKELKNVL</sequence>
<reference evidence="2" key="1">
    <citation type="journal article" date="2020" name="Nature">
        <title>Giant virus diversity and host interactions through global metagenomics.</title>
        <authorList>
            <person name="Schulz F."/>
            <person name="Roux S."/>
            <person name="Paez-Espino D."/>
            <person name="Jungbluth S."/>
            <person name="Walsh D.A."/>
            <person name="Denef V.J."/>
            <person name="McMahon K.D."/>
            <person name="Konstantinidis K.T."/>
            <person name="Eloe-Fadrosh E.A."/>
            <person name="Kyrpides N.C."/>
            <person name="Woyke T."/>
        </authorList>
    </citation>
    <scope>NUCLEOTIDE SEQUENCE</scope>
    <source>
        <strain evidence="2">GVMAG-M-3300021185-45</strain>
    </source>
</reference>